<dbReference type="Pfam" id="PF17678">
    <property type="entry name" value="Glyco_hydro_92N"/>
    <property type="match status" value="1"/>
</dbReference>
<dbReference type="InterPro" id="IPR041371">
    <property type="entry name" value="GH92_N"/>
</dbReference>
<keyword evidence="5" id="KW-1185">Reference proteome</keyword>
<name>A0A919FY17_9MICO</name>
<evidence type="ECO:0000313" key="5">
    <source>
        <dbReference type="Proteomes" id="UP000627369"/>
    </source>
</evidence>
<dbReference type="InterPro" id="IPR005887">
    <property type="entry name" value="GH92_a_mannosidase_put"/>
</dbReference>
<feature type="region of interest" description="Disordered" evidence="1">
    <location>
        <begin position="920"/>
        <end position="978"/>
    </location>
</feature>
<feature type="domain" description="Glycosyl hydrolase family 92 N-terminal" evidence="3">
    <location>
        <begin position="169"/>
        <end position="385"/>
    </location>
</feature>
<feature type="domain" description="Glycosyl hydrolase family 92" evidence="2">
    <location>
        <begin position="429"/>
        <end position="918"/>
    </location>
</feature>
<dbReference type="NCBIfam" id="TIGR01180">
    <property type="entry name" value="aman2_put"/>
    <property type="match status" value="1"/>
</dbReference>
<dbReference type="GO" id="GO:0005829">
    <property type="term" value="C:cytosol"/>
    <property type="evidence" value="ECO:0007669"/>
    <property type="project" value="TreeGrafter"/>
</dbReference>
<sequence length="1077" mass="115217">MRGPAHVPAGRPGVGLTRERARRVRHRGSRRTVVLDGLDVPVRAGTELRYILLPVLDRELTYRSTYVAIDLLLDDGTWLSHTTSGRALRDQHGMPATADGQGDARILVPDHWNLVRVDLGPLAEEAPGRRVRAAAVVTAPPDGGRSEVWLDSVSVGPRRERTITGRTDLVDTRRGTHSSGAYSRGNTVPSAAVPNGFTMWVPLTDASSERWLYSWAAHNGPDNRPRLQGVGISHEPSPWMGDRDQLAFHLVPARPGGSGEDEVPSAALASRAIGFSHDAETARPHLYAVDLDGGARVAVAASDHGGVLRFTFPPGSTTGHLLFDAVSDAGAEGPPVAVTVHADGTLTGWSDHGSPLSVGRSRMYVVGRISRPVLRTGRARGRDHATYATVALDPGPADGSEAGSGAEAGRTAEVRVATSYISEDLAWCALEREVAGSFDEVADRARAQWEERLGVLDVQGATEEQEVTLYSNLYRLNLYPSSYTELGADGEPVHASPVLDGAPAVPGEMFVNHGFWDTYRTCWPAYALLYPQVAARLADGFVQQYREGGWVARWSSPGYADLMTGTSSDVAFADLYLRGVALPDPLATYDAGLRNATALPTRSGVGRKGQDFALIHGWVPRSVDESVSWSLEGYINDAGLARMAEALADAPGTPEHRRRALRDDAAYLRQSALGYVHLFDAGTGFFRGRGRDGSFGSGRFDPGEWGGDYTESDAWNFLFHPVHDGAGLAALHGGPAGLARLLDRFFATPERADRPGSYGSVIHEMVEARDVRLGQLGQSNQVSHHIPYAWLFAGRPDRTQETVREILARLWTGSEIGQGYHGDEDNGEMSAWYVLSALGLYPLEIGSPRWAVTTPLFERAVVHRPDGDLVVDAPGAADHWYVAGLDVSDAVGVTREVTAPSVDHGDLVGGATLRFALSGTPTSWGVPTSGDGPGMESGHGSGSGSRSGAAPARPWQRADGGWRDAEGPLPRLTDGDLTTPAEVAGTLEWRPAGETPRGAVLRAYTLTSAVAGVAPPSAWRLVTDDGHVLDERSGEKWPWPGQLRPFVLDEPAPLTGLRLELGEPGGLAQVELLVGPA</sequence>
<protein>
    <submittedName>
        <fullName evidence="4">Alpha-1,2-mannosidase</fullName>
    </submittedName>
</protein>
<evidence type="ECO:0000259" key="3">
    <source>
        <dbReference type="Pfam" id="PF17678"/>
    </source>
</evidence>
<dbReference type="Proteomes" id="UP000627369">
    <property type="component" value="Unassembled WGS sequence"/>
</dbReference>
<dbReference type="AlphaFoldDB" id="A0A919FY17"/>
<dbReference type="Pfam" id="PF07971">
    <property type="entry name" value="Glyco_hydro_92"/>
    <property type="match status" value="1"/>
</dbReference>
<dbReference type="GO" id="GO:0000224">
    <property type="term" value="F:peptide-N4-(N-acetyl-beta-glucosaminyl)asparagine amidase activity"/>
    <property type="evidence" value="ECO:0007669"/>
    <property type="project" value="TreeGrafter"/>
</dbReference>
<dbReference type="EMBL" id="BNAS01000004">
    <property type="protein sequence ID" value="GHH74039.1"/>
    <property type="molecule type" value="Genomic_DNA"/>
</dbReference>
<gene>
    <name evidence="4" type="ORF">GCM10017772_26710</name>
</gene>
<comment type="caution">
    <text evidence="4">The sequence shown here is derived from an EMBL/GenBank/DDBJ whole genome shotgun (WGS) entry which is preliminary data.</text>
</comment>
<dbReference type="InterPro" id="IPR012939">
    <property type="entry name" value="Glyco_hydro_92"/>
</dbReference>
<reference evidence="4" key="2">
    <citation type="submission" date="2020-09" db="EMBL/GenBank/DDBJ databases">
        <authorList>
            <person name="Sun Q."/>
            <person name="Zhou Y."/>
        </authorList>
    </citation>
    <scope>NUCLEOTIDE SEQUENCE</scope>
    <source>
        <strain evidence="4">CGMCC 4.7398</strain>
    </source>
</reference>
<reference evidence="4" key="1">
    <citation type="journal article" date="2014" name="Int. J. Syst. Evol. Microbiol.">
        <title>Complete genome sequence of Corynebacterium casei LMG S-19264T (=DSM 44701T), isolated from a smear-ripened cheese.</title>
        <authorList>
            <consortium name="US DOE Joint Genome Institute (JGI-PGF)"/>
            <person name="Walter F."/>
            <person name="Albersmeier A."/>
            <person name="Kalinowski J."/>
            <person name="Ruckert C."/>
        </authorList>
    </citation>
    <scope>NUCLEOTIDE SEQUENCE</scope>
    <source>
        <strain evidence="4">CGMCC 4.7398</strain>
    </source>
</reference>
<dbReference type="PANTHER" id="PTHR12143">
    <property type="entry name" value="PEPTIDE N-GLYCANASE PNGASE -RELATED"/>
    <property type="match status" value="1"/>
</dbReference>
<dbReference type="Gene3D" id="2.70.98.10">
    <property type="match status" value="1"/>
</dbReference>
<dbReference type="GO" id="GO:0006516">
    <property type="term" value="P:glycoprotein catabolic process"/>
    <property type="evidence" value="ECO:0007669"/>
    <property type="project" value="TreeGrafter"/>
</dbReference>
<proteinExistence type="predicted"/>
<dbReference type="Gene3D" id="1.20.1050.60">
    <property type="entry name" value="alpha-1,2-mannosidase"/>
    <property type="match status" value="1"/>
</dbReference>
<accession>A0A919FY17</accession>
<dbReference type="Gene3D" id="1.20.1610.10">
    <property type="entry name" value="alpha-1,2-mannosidases domains"/>
    <property type="match status" value="1"/>
</dbReference>
<dbReference type="GO" id="GO:0030246">
    <property type="term" value="F:carbohydrate binding"/>
    <property type="evidence" value="ECO:0007669"/>
    <property type="project" value="InterPro"/>
</dbReference>
<organism evidence="4 5">
    <name type="scientific">Promicromonospora soli</name>
    <dbReference type="NCBI Taxonomy" id="2035533"/>
    <lineage>
        <taxon>Bacteria</taxon>
        <taxon>Bacillati</taxon>
        <taxon>Actinomycetota</taxon>
        <taxon>Actinomycetes</taxon>
        <taxon>Micrococcales</taxon>
        <taxon>Promicromonosporaceae</taxon>
        <taxon>Promicromonospora</taxon>
    </lineage>
</organism>
<dbReference type="InterPro" id="IPR008928">
    <property type="entry name" value="6-hairpin_glycosidase_sf"/>
</dbReference>
<dbReference type="RefSeq" id="WP_189669794.1">
    <property type="nucleotide sequence ID" value="NZ_BNAS01000004.1"/>
</dbReference>
<dbReference type="Gene3D" id="3.30.2080.10">
    <property type="entry name" value="GH92 mannosidase domain"/>
    <property type="match status" value="1"/>
</dbReference>
<evidence type="ECO:0000259" key="2">
    <source>
        <dbReference type="Pfam" id="PF07971"/>
    </source>
</evidence>
<dbReference type="SUPFAM" id="SSF48208">
    <property type="entry name" value="Six-hairpin glycosidases"/>
    <property type="match status" value="1"/>
</dbReference>
<dbReference type="InterPro" id="IPR014718">
    <property type="entry name" value="GH-type_carb-bd"/>
</dbReference>
<feature type="compositionally biased region" description="Gly residues" evidence="1">
    <location>
        <begin position="931"/>
        <end position="945"/>
    </location>
</feature>
<dbReference type="InterPro" id="IPR050883">
    <property type="entry name" value="PNGase"/>
</dbReference>
<dbReference type="PANTHER" id="PTHR12143:SF43">
    <property type="entry name" value="PUTATIVE-RELATED"/>
    <property type="match status" value="1"/>
</dbReference>
<dbReference type="GO" id="GO:0005975">
    <property type="term" value="P:carbohydrate metabolic process"/>
    <property type="evidence" value="ECO:0007669"/>
    <property type="project" value="InterPro"/>
</dbReference>
<evidence type="ECO:0000256" key="1">
    <source>
        <dbReference type="SAM" id="MobiDB-lite"/>
    </source>
</evidence>
<evidence type="ECO:0000313" key="4">
    <source>
        <dbReference type="EMBL" id="GHH74039.1"/>
    </source>
</evidence>